<proteinExistence type="predicted"/>
<sequence>MVNLAAGTVYVEWNVGGTIQTIRKWLDNGMNPPQEQFIEQMLLISAASSKLFGVRGEELP</sequence>
<reference evidence="1 2" key="1">
    <citation type="submission" date="2018-09" db="EMBL/GenBank/DDBJ databases">
        <title>Paenibacillus aracenensis nov. sp. isolated from a cave in southern Spain.</title>
        <authorList>
            <person name="Jurado V."/>
            <person name="Gutierrez-Patricio S."/>
            <person name="Gonzalez-Pimentel J.L."/>
            <person name="Miller A.Z."/>
            <person name="Laiz L."/>
            <person name="Saiz-Jimenez C."/>
        </authorList>
    </citation>
    <scope>NUCLEOTIDE SEQUENCE [LARGE SCALE GENOMIC DNA]</scope>
    <source>
        <strain evidence="1 2">JCM 19203</strain>
    </source>
</reference>
<dbReference type="Proteomes" id="UP000267798">
    <property type="component" value="Unassembled WGS sequence"/>
</dbReference>
<evidence type="ECO:0000313" key="1">
    <source>
        <dbReference type="EMBL" id="RJX40247.1"/>
    </source>
</evidence>
<accession>A0A3A6PGM3</accession>
<name>A0A3A6PGM3_9BACL</name>
<organism evidence="1 2">
    <name type="scientific">Paenibacillus pinisoli</name>
    <dbReference type="NCBI Taxonomy" id="1276110"/>
    <lineage>
        <taxon>Bacteria</taxon>
        <taxon>Bacillati</taxon>
        <taxon>Bacillota</taxon>
        <taxon>Bacilli</taxon>
        <taxon>Bacillales</taxon>
        <taxon>Paenibacillaceae</taxon>
        <taxon>Paenibacillus</taxon>
    </lineage>
</organism>
<dbReference type="RefSeq" id="WP_120110349.1">
    <property type="nucleotide sequence ID" value="NZ_QXQB01000002.1"/>
</dbReference>
<comment type="caution">
    <text evidence="1">The sequence shown here is derived from an EMBL/GenBank/DDBJ whole genome shotgun (WGS) entry which is preliminary data.</text>
</comment>
<protein>
    <submittedName>
        <fullName evidence="1">Uncharacterized protein</fullName>
    </submittedName>
</protein>
<evidence type="ECO:0000313" key="2">
    <source>
        <dbReference type="Proteomes" id="UP000267798"/>
    </source>
</evidence>
<gene>
    <name evidence="1" type="ORF">D3P09_12890</name>
</gene>
<keyword evidence="2" id="KW-1185">Reference proteome</keyword>
<dbReference type="EMBL" id="QXQB01000002">
    <property type="protein sequence ID" value="RJX40247.1"/>
    <property type="molecule type" value="Genomic_DNA"/>
</dbReference>
<dbReference type="AlphaFoldDB" id="A0A3A6PGM3"/>